<proteinExistence type="predicted"/>
<reference evidence="4" key="2">
    <citation type="submission" date="2019-09" db="UniProtKB">
        <authorList>
            <consortium name="WormBaseParasite"/>
        </authorList>
    </citation>
    <scope>IDENTIFICATION</scope>
</reference>
<keyword evidence="3" id="KW-1185">Reference proteome</keyword>
<protein>
    <submittedName>
        <fullName evidence="4">Reverse transcriptase domain-containing protein</fullName>
    </submittedName>
</protein>
<accession>A0A183FJA4</accession>
<dbReference type="PROSITE" id="PS50878">
    <property type="entry name" value="RT_POL"/>
    <property type="match status" value="1"/>
</dbReference>
<dbReference type="Pfam" id="PF00078">
    <property type="entry name" value="RVT_1"/>
    <property type="match status" value="1"/>
</dbReference>
<dbReference type="WBParaSite" id="HPBE_0000707501-mRNA-1">
    <property type="protein sequence ID" value="HPBE_0000707501-mRNA-1"/>
    <property type="gene ID" value="HPBE_0000707501"/>
</dbReference>
<accession>A0A3P8BDB1</accession>
<dbReference type="PANTHER" id="PTHR19446">
    <property type="entry name" value="REVERSE TRANSCRIPTASES"/>
    <property type="match status" value="1"/>
</dbReference>
<dbReference type="OrthoDB" id="5844287at2759"/>
<dbReference type="InterPro" id="IPR043502">
    <property type="entry name" value="DNA/RNA_pol_sf"/>
</dbReference>
<gene>
    <name evidence="2" type="ORF">HPBE_LOCUS7076</name>
</gene>
<evidence type="ECO:0000313" key="4">
    <source>
        <dbReference type="WBParaSite" id="HPBE_0000707501-mRNA-1"/>
    </source>
</evidence>
<evidence type="ECO:0000313" key="2">
    <source>
        <dbReference type="EMBL" id="VDO70855.1"/>
    </source>
</evidence>
<dbReference type="SUPFAM" id="SSF56672">
    <property type="entry name" value="DNA/RNA polymerases"/>
    <property type="match status" value="1"/>
</dbReference>
<dbReference type="EMBL" id="UZAH01025809">
    <property type="protein sequence ID" value="VDO70855.1"/>
    <property type="molecule type" value="Genomic_DNA"/>
</dbReference>
<evidence type="ECO:0000259" key="1">
    <source>
        <dbReference type="PROSITE" id="PS50878"/>
    </source>
</evidence>
<evidence type="ECO:0000313" key="3">
    <source>
        <dbReference type="Proteomes" id="UP000050761"/>
    </source>
</evidence>
<dbReference type="AlphaFoldDB" id="A0A183FJA4"/>
<dbReference type="InterPro" id="IPR000477">
    <property type="entry name" value="RT_dom"/>
</dbReference>
<feature type="domain" description="Reverse transcriptase" evidence="1">
    <location>
        <begin position="1"/>
        <end position="169"/>
    </location>
</feature>
<organism evidence="3 4">
    <name type="scientific">Heligmosomoides polygyrus</name>
    <name type="common">Parasitic roundworm</name>
    <dbReference type="NCBI Taxonomy" id="6339"/>
    <lineage>
        <taxon>Eukaryota</taxon>
        <taxon>Metazoa</taxon>
        <taxon>Ecdysozoa</taxon>
        <taxon>Nematoda</taxon>
        <taxon>Chromadorea</taxon>
        <taxon>Rhabditida</taxon>
        <taxon>Rhabditina</taxon>
        <taxon>Rhabditomorpha</taxon>
        <taxon>Strongyloidea</taxon>
        <taxon>Heligmosomidae</taxon>
        <taxon>Heligmosomoides</taxon>
    </lineage>
</organism>
<name>A0A183FJA4_HELPZ</name>
<sequence>MLQLPRDQTYLTHDEDLRTTGGLEAEGGAVGLHAREDATTDAIFIVRQVMEKYREKRNPCYLAFLDLEKAYDRLPRAVLCKALRGKGVPECLITVIKNMYGHLKAAIRTPHGVTRKVDITVEVHQGSALSPFLFLMTLDSIVNHLEEGPFRTTLYADDIALVTENQEEL</sequence>
<reference evidence="2 3" key="1">
    <citation type="submission" date="2018-11" db="EMBL/GenBank/DDBJ databases">
        <authorList>
            <consortium name="Pathogen Informatics"/>
        </authorList>
    </citation>
    <scope>NUCLEOTIDE SEQUENCE [LARGE SCALE GENOMIC DNA]</scope>
</reference>
<dbReference type="Proteomes" id="UP000050761">
    <property type="component" value="Unassembled WGS sequence"/>
</dbReference>